<dbReference type="SUPFAM" id="SSF52047">
    <property type="entry name" value="RNI-like"/>
    <property type="match status" value="1"/>
</dbReference>
<reference evidence="1 2" key="1">
    <citation type="submission" date="2019-02" db="EMBL/GenBank/DDBJ databases">
        <title>Deep-cultivation of Planctomycetes and their phenomic and genomic characterization uncovers novel biology.</title>
        <authorList>
            <person name="Wiegand S."/>
            <person name="Jogler M."/>
            <person name="Boedeker C."/>
            <person name="Pinto D."/>
            <person name="Vollmers J."/>
            <person name="Rivas-Marin E."/>
            <person name="Kohn T."/>
            <person name="Peeters S.H."/>
            <person name="Heuer A."/>
            <person name="Rast P."/>
            <person name="Oberbeckmann S."/>
            <person name="Bunk B."/>
            <person name="Jeske O."/>
            <person name="Meyerdierks A."/>
            <person name="Storesund J.E."/>
            <person name="Kallscheuer N."/>
            <person name="Luecker S."/>
            <person name="Lage O.M."/>
            <person name="Pohl T."/>
            <person name="Merkel B.J."/>
            <person name="Hornburger P."/>
            <person name="Mueller R.-W."/>
            <person name="Bruemmer F."/>
            <person name="Labrenz M."/>
            <person name="Spormann A.M."/>
            <person name="Op den Camp H."/>
            <person name="Overmann J."/>
            <person name="Amann R."/>
            <person name="Jetten M.S.M."/>
            <person name="Mascher T."/>
            <person name="Medema M.H."/>
            <person name="Devos D.P."/>
            <person name="Kaster A.-K."/>
            <person name="Ovreas L."/>
            <person name="Rohde M."/>
            <person name="Galperin M.Y."/>
            <person name="Jogler C."/>
        </authorList>
    </citation>
    <scope>NUCLEOTIDE SEQUENCE [LARGE SCALE GENOMIC DNA]</scope>
    <source>
        <strain evidence="1 2">ETA_A8</strain>
    </source>
</reference>
<dbReference type="Proteomes" id="UP000315017">
    <property type="component" value="Chromosome"/>
</dbReference>
<keyword evidence="2" id="KW-1185">Reference proteome</keyword>
<gene>
    <name evidence="1" type="ORF">ETAA8_66540</name>
</gene>
<organism evidence="1 2">
    <name type="scientific">Anatilimnocola aggregata</name>
    <dbReference type="NCBI Taxonomy" id="2528021"/>
    <lineage>
        <taxon>Bacteria</taxon>
        <taxon>Pseudomonadati</taxon>
        <taxon>Planctomycetota</taxon>
        <taxon>Planctomycetia</taxon>
        <taxon>Pirellulales</taxon>
        <taxon>Pirellulaceae</taxon>
        <taxon>Anatilimnocola</taxon>
    </lineage>
</organism>
<dbReference type="KEGG" id="aagg:ETAA8_66540"/>
<evidence type="ECO:0000313" key="2">
    <source>
        <dbReference type="Proteomes" id="UP000315017"/>
    </source>
</evidence>
<protein>
    <submittedName>
        <fullName evidence="1">Leucine Rich repeats (2 copies)</fullName>
    </submittedName>
</protein>
<dbReference type="PANTHER" id="PTHR13318">
    <property type="entry name" value="PARTNER OF PAIRED, ISOFORM B-RELATED"/>
    <property type="match status" value="1"/>
</dbReference>
<dbReference type="AlphaFoldDB" id="A0A517YMP7"/>
<dbReference type="EMBL" id="CP036274">
    <property type="protein sequence ID" value="QDU31495.1"/>
    <property type="molecule type" value="Genomic_DNA"/>
</dbReference>
<dbReference type="PANTHER" id="PTHR13318:SF75">
    <property type="entry name" value="COI1 F-BOX DOMAIN-CONTAINING PROTEIN"/>
    <property type="match status" value="1"/>
</dbReference>
<dbReference type="GO" id="GO:0031146">
    <property type="term" value="P:SCF-dependent proteasomal ubiquitin-dependent protein catabolic process"/>
    <property type="evidence" value="ECO:0007669"/>
    <property type="project" value="TreeGrafter"/>
</dbReference>
<dbReference type="InterPro" id="IPR032675">
    <property type="entry name" value="LRR_dom_sf"/>
</dbReference>
<evidence type="ECO:0000313" key="1">
    <source>
        <dbReference type="EMBL" id="QDU31495.1"/>
    </source>
</evidence>
<name>A0A517YMP7_9BACT</name>
<sequence length="571" mass="64036">MLAEKCDSLKVPEQAAITREWQVPRTAGRQTLFVPTVADLHQPAKAAPDLVSKWYGKFRELRAEQATSLFAIAGEFLKAGDAARCYQLLHEVLRENPDHETARRALGYARAKDKKDWSPYVPAPQSTAARTDHPKTGWQAGKYWRIETPHWRVVTNHSATEGIALAKKLEDFHLLWRQMFFDYWCTAADLQAALATGARLPEPKQPMNVYLFRRREEYVTFLQPGRPNIGITQGLYADDQQTAVFYAGDDTIHATWYHEAAHQLFQQWHDSPAGVGEKHNFWIVEGAALYVESLANQGSYWTVGGWQADRVQFARYRALANDFNLPLQQLVALNRGQVQANPEIRQLYAQFAAVSHFLFDHQDPAFRQAGCALLREVYRHEDKLTSLAALTGTSLSELDQAYLKSLQVTDEDLLHTPGLARLRNLSLGRTQVTDRGLAALAECRELRWLDLTQLPITDNGFSELKQATKLEQLFLEGTKISAASLPGISQLSMIEELDLSNLTLSDDSLAPLGKLRKLKVLYLTGTPIGDPAIAHLKTLSGLETLDVSRTKLTPAGFNRLQATLPKTAVTQ</sequence>
<dbReference type="GO" id="GO:0019005">
    <property type="term" value="C:SCF ubiquitin ligase complex"/>
    <property type="evidence" value="ECO:0007669"/>
    <property type="project" value="TreeGrafter"/>
</dbReference>
<accession>A0A517YMP7</accession>
<proteinExistence type="predicted"/>
<dbReference type="Gene3D" id="3.80.10.10">
    <property type="entry name" value="Ribonuclease Inhibitor"/>
    <property type="match status" value="2"/>
</dbReference>